<dbReference type="InterPro" id="IPR021233">
    <property type="entry name" value="DUF2783"/>
</dbReference>
<reference evidence="1 2" key="1">
    <citation type="submission" date="2019-03" db="EMBL/GenBank/DDBJ databases">
        <title>Genomic Encyclopedia of Type Strains, Phase IV (KMG-IV): sequencing the most valuable type-strain genomes for metagenomic binning, comparative biology and taxonomic classification.</title>
        <authorList>
            <person name="Goeker M."/>
        </authorList>
    </citation>
    <scope>NUCLEOTIDE SEQUENCE [LARGE SCALE GENOMIC DNA]</scope>
    <source>
        <strain evidence="1 2">DSM 25287</strain>
    </source>
</reference>
<dbReference type="Pfam" id="PF10932">
    <property type="entry name" value="DUF2783"/>
    <property type="match status" value="1"/>
</dbReference>
<protein>
    <submittedName>
        <fullName evidence="1">Uncharacterized protein DUF2783</fullName>
    </submittedName>
</protein>
<gene>
    <name evidence="1" type="ORF">EV699_12041</name>
</gene>
<dbReference type="RefSeq" id="WP_132544818.1">
    <property type="nucleotide sequence ID" value="NZ_SLWY01000020.1"/>
</dbReference>
<dbReference type="OrthoDB" id="6460891at2"/>
<organism evidence="1 2">
    <name type="scientific">Plasticicumulans lactativorans</name>
    <dbReference type="NCBI Taxonomy" id="1133106"/>
    <lineage>
        <taxon>Bacteria</taxon>
        <taxon>Pseudomonadati</taxon>
        <taxon>Pseudomonadota</taxon>
        <taxon>Gammaproteobacteria</taxon>
        <taxon>Candidatus Competibacteraceae</taxon>
        <taxon>Plasticicumulans</taxon>
    </lineage>
</organism>
<name>A0A4R2KZB1_9GAMM</name>
<evidence type="ECO:0000313" key="1">
    <source>
        <dbReference type="EMBL" id="TCO79263.1"/>
    </source>
</evidence>
<comment type="caution">
    <text evidence="1">The sequence shown here is derived from an EMBL/GenBank/DDBJ whole genome shotgun (WGS) entry which is preliminary data.</text>
</comment>
<dbReference type="AlphaFoldDB" id="A0A4R2KZB1"/>
<dbReference type="Proteomes" id="UP000295765">
    <property type="component" value="Unassembled WGS sequence"/>
</dbReference>
<keyword evidence="2" id="KW-1185">Reference proteome</keyword>
<dbReference type="EMBL" id="SLWY01000020">
    <property type="protein sequence ID" value="TCO79263.1"/>
    <property type="molecule type" value="Genomic_DNA"/>
</dbReference>
<proteinExistence type="predicted"/>
<accession>A0A4R2KZB1</accession>
<evidence type="ECO:0000313" key="2">
    <source>
        <dbReference type="Proteomes" id="UP000295765"/>
    </source>
</evidence>
<sequence length="74" mass="8300">MSLNLQPNFGEPGQRYLRAYTPGDDFYEALIEAHRDLDDEHSQRLNARLILLLANHIGDLGVLRQALAIARDGA</sequence>